<evidence type="ECO:0000256" key="1">
    <source>
        <dbReference type="SAM" id="Phobius"/>
    </source>
</evidence>
<keyword evidence="1" id="KW-0472">Membrane</keyword>
<dbReference type="KEGG" id="amt:Amet_1857"/>
<evidence type="ECO:0000313" key="3">
    <source>
        <dbReference type="Proteomes" id="UP000001572"/>
    </source>
</evidence>
<dbReference type="STRING" id="293826.Amet_1857"/>
<dbReference type="EMBL" id="CP000724">
    <property type="protein sequence ID" value="ABR48026.1"/>
    <property type="molecule type" value="Genomic_DNA"/>
</dbReference>
<evidence type="ECO:0008006" key="4">
    <source>
        <dbReference type="Google" id="ProtNLM"/>
    </source>
</evidence>
<accession>A6TPA8</accession>
<feature type="transmembrane region" description="Helical" evidence="1">
    <location>
        <begin position="48"/>
        <end position="64"/>
    </location>
</feature>
<dbReference type="NCBIfam" id="TIGR04104">
    <property type="entry name" value="cxxc_20_cxxc"/>
    <property type="match status" value="1"/>
</dbReference>
<keyword evidence="1" id="KW-0812">Transmembrane</keyword>
<sequence>MKLQGCKNCETKFSYKAIQRAFFSKTEKRFKCENCGTEHKLKRDYHRIISIIVVLPMFLHWFLISLDRLLVLSITIAYVIAIILLIPNIVKYDKI</sequence>
<keyword evidence="1" id="KW-1133">Transmembrane helix</keyword>
<dbReference type="AlphaFoldDB" id="A6TPA8"/>
<dbReference type="RefSeq" id="WP_012063061.1">
    <property type="nucleotide sequence ID" value="NC_009633.1"/>
</dbReference>
<organism evidence="2 3">
    <name type="scientific">Alkaliphilus metalliredigens (strain QYMF)</name>
    <dbReference type="NCBI Taxonomy" id="293826"/>
    <lineage>
        <taxon>Bacteria</taxon>
        <taxon>Bacillati</taxon>
        <taxon>Bacillota</taxon>
        <taxon>Clostridia</taxon>
        <taxon>Peptostreptococcales</taxon>
        <taxon>Natronincolaceae</taxon>
        <taxon>Alkaliphilus</taxon>
    </lineage>
</organism>
<evidence type="ECO:0000313" key="2">
    <source>
        <dbReference type="EMBL" id="ABR48026.1"/>
    </source>
</evidence>
<dbReference type="HOGENOM" id="CLU_2366665_0_0_9"/>
<gene>
    <name evidence="2" type="ordered locus">Amet_1857</name>
</gene>
<protein>
    <recommendedName>
        <fullName evidence="4">Cxxc_20_cxxc protein</fullName>
    </recommendedName>
</protein>
<dbReference type="Proteomes" id="UP000001572">
    <property type="component" value="Chromosome"/>
</dbReference>
<dbReference type="InterPro" id="IPR026369">
    <property type="entry name" value="CxxC_20_CxxC"/>
</dbReference>
<proteinExistence type="predicted"/>
<reference evidence="3" key="1">
    <citation type="journal article" date="2016" name="Genome Announc.">
        <title>Complete genome sequence of Alkaliphilus metalliredigens strain QYMF, an alkaliphilic and metal-reducing bacterium isolated from borax-contaminated leachate ponds.</title>
        <authorList>
            <person name="Hwang C."/>
            <person name="Copeland A."/>
            <person name="Lucas S."/>
            <person name="Lapidus A."/>
            <person name="Barry K."/>
            <person name="Detter J.C."/>
            <person name="Glavina Del Rio T."/>
            <person name="Hammon N."/>
            <person name="Israni S."/>
            <person name="Dalin E."/>
            <person name="Tice H."/>
            <person name="Pitluck S."/>
            <person name="Chertkov O."/>
            <person name="Brettin T."/>
            <person name="Bruce D."/>
            <person name="Han C."/>
            <person name="Schmutz J."/>
            <person name="Larimer F."/>
            <person name="Land M.L."/>
            <person name="Hauser L."/>
            <person name="Kyrpides N."/>
            <person name="Mikhailova N."/>
            <person name="Ye Q."/>
            <person name="Zhou J."/>
            <person name="Richardson P."/>
            <person name="Fields M.W."/>
        </authorList>
    </citation>
    <scope>NUCLEOTIDE SEQUENCE [LARGE SCALE GENOMIC DNA]</scope>
    <source>
        <strain evidence="3">QYMF</strain>
    </source>
</reference>
<keyword evidence="3" id="KW-1185">Reference proteome</keyword>
<feature type="transmembrane region" description="Helical" evidence="1">
    <location>
        <begin position="70"/>
        <end position="90"/>
    </location>
</feature>
<name>A6TPA8_ALKMQ</name>